<comment type="caution">
    <text evidence="1">The sequence shown here is derived from an EMBL/GenBank/DDBJ whole genome shotgun (WGS) entry which is preliminary data.</text>
</comment>
<proteinExistence type="predicted"/>
<accession>A0A8S9P6L8</accession>
<protein>
    <submittedName>
        <fullName evidence="1">Uncharacterized protein</fullName>
    </submittedName>
</protein>
<dbReference type="AlphaFoldDB" id="A0A8S9P6L8"/>
<name>A0A8S9P6L8_BRACR</name>
<gene>
    <name evidence="1" type="ORF">F2Q69_00007347</name>
</gene>
<reference evidence="1" key="1">
    <citation type="submission" date="2019-12" db="EMBL/GenBank/DDBJ databases">
        <title>Genome sequencing and annotation of Brassica cretica.</title>
        <authorList>
            <person name="Studholme D.J."/>
            <person name="Sarris P."/>
        </authorList>
    </citation>
    <scope>NUCLEOTIDE SEQUENCE</scope>
    <source>
        <strain evidence="1">PFS-109/04</strain>
        <tissue evidence="1">Leaf</tissue>
    </source>
</reference>
<evidence type="ECO:0000313" key="1">
    <source>
        <dbReference type="EMBL" id="KAF3509891.1"/>
    </source>
</evidence>
<organism evidence="1 2">
    <name type="scientific">Brassica cretica</name>
    <name type="common">Mustard</name>
    <dbReference type="NCBI Taxonomy" id="69181"/>
    <lineage>
        <taxon>Eukaryota</taxon>
        <taxon>Viridiplantae</taxon>
        <taxon>Streptophyta</taxon>
        <taxon>Embryophyta</taxon>
        <taxon>Tracheophyta</taxon>
        <taxon>Spermatophyta</taxon>
        <taxon>Magnoliopsida</taxon>
        <taxon>eudicotyledons</taxon>
        <taxon>Gunneridae</taxon>
        <taxon>Pentapetalae</taxon>
        <taxon>rosids</taxon>
        <taxon>malvids</taxon>
        <taxon>Brassicales</taxon>
        <taxon>Brassicaceae</taxon>
        <taxon>Brassiceae</taxon>
        <taxon>Brassica</taxon>
    </lineage>
</organism>
<evidence type="ECO:0000313" key="2">
    <source>
        <dbReference type="Proteomes" id="UP000712600"/>
    </source>
</evidence>
<sequence>MAGDDSWRRESYFYSAVTAFLTSFEFHSTVVDYQPDRTRTTIAFGRLQIGVTALLTAETEVRDSILAAFRANSPNELNLSSAVDLISRKLNTLSRHKLLLATTRFAKVNRLPRRR</sequence>
<dbReference type="Proteomes" id="UP000712600">
    <property type="component" value="Unassembled WGS sequence"/>
</dbReference>
<dbReference type="EMBL" id="QGKX02001521">
    <property type="protein sequence ID" value="KAF3509891.1"/>
    <property type="molecule type" value="Genomic_DNA"/>
</dbReference>